<evidence type="ECO:0000313" key="3">
    <source>
        <dbReference type="Proteomes" id="UP000270296"/>
    </source>
</evidence>
<feature type="compositionally biased region" description="Low complexity" evidence="1">
    <location>
        <begin position="194"/>
        <end position="204"/>
    </location>
</feature>
<evidence type="ECO:0000256" key="1">
    <source>
        <dbReference type="SAM" id="MobiDB-lite"/>
    </source>
</evidence>
<organism evidence="4">
    <name type="scientific">Soboliphyme baturini</name>
    <dbReference type="NCBI Taxonomy" id="241478"/>
    <lineage>
        <taxon>Eukaryota</taxon>
        <taxon>Metazoa</taxon>
        <taxon>Ecdysozoa</taxon>
        <taxon>Nematoda</taxon>
        <taxon>Enoplea</taxon>
        <taxon>Dorylaimia</taxon>
        <taxon>Dioctophymatida</taxon>
        <taxon>Dioctophymatoidea</taxon>
        <taxon>Soboliphymatidae</taxon>
        <taxon>Soboliphyme</taxon>
    </lineage>
</organism>
<reference evidence="2 3" key="2">
    <citation type="submission" date="2018-11" db="EMBL/GenBank/DDBJ databases">
        <authorList>
            <consortium name="Pathogen Informatics"/>
        </authorList>
    </citation>
    <scope>NUCLEOTIDE SEQUENCE [LARGE SCALE GENOMIC DNA]</scope>
</reference>
<feature type="region of interest" description="Disordered" evidence="1">
    <location>
        <begin position="192"/>
        <end position="260"/>
    </location>
</feature>
<accession>A0A183IQV7</accession>
<dbReference type="EMBL" id="UZAM01009412">
    <property type="protein sequence ID" value="VDP08939.1"/>
    <property type="molecule type" value="Genomic_DNA"/>
</dbReference>
<name>A0A183IQV7_9BILA</name>
<feature type="compositionally biased region" description="Low complexity" evidence="1">
    <location>
        <begin position="247"/>
        <end position="257"/>
    </location>
</feature>
<dbReference type="WBParaSite" id="SBAD_0000623901-mRNA-1">
    <property type="protein sequence ID" value="SBAD_0000623901-mRNA-1"/>
    <property type="gene ID" value="SBAD_0000623901"/>
</dbReference>
<sequence length="291" mass="32006">MNAKDTEGKHNSDQPAQRNYHASTLVKNCNEALKRWVESEHAMGTILDSVGEMTERDRWTVFRMACIGLAVMLVARPTAYPTSLLLCTLYPLHQTQRAVTVFMIYLYLPPFRGARKLFEQWINPVRTIISGELDKGVIVGAHPLLLKTLHIDKQLLERTNVTTLVSIFRHPAIQKFISCFLPLVTSAVASAGARSSPDSRSPSDQTAEEDATPRSSVGTSDAPLASQSRGGFATDVKDTEASEKSEGSTSTSSSSSSPTNDIEYLLDVFKTFSRMLKNPSDHARSLDADSK</sequence>
<feature type="compositionally biased region" description="Polar residues" evidence="1">
    <location>
        <begin position="213"/>
        <end position="229"/>
    </location>
</feature>
<evidence type="ECO:0000313" key="2">
    <source>
        <dbReference type="EMBL" id="VDP08939.1"/>
    </source>
</evidence>
<gene>
    <name evidence="2" type="ORF">SBAD_LOCUS6004</name>
</gene>
<feature type="compositionally biased region" description="Basic and acidic residues" evidence="1">
    <location>
        <begin position="235"/>
        <end position="246"/>
    </location>
</feature>
<dbReference type="AlphaFoldDB" id="A0A183IQV7"/>
<keyword evidence="3" id="KW-1185">Reference proteome</keyword>
<protein>
    <submittedName>
        <fullName evidence="4">Transmembrane protein</fullName>
    </submittedName>
</protein>
<proteinExistence type="predicted"/>
<evidence type="ECO:0000313" key="4">
    <source>
        <dbReference type="WBParaSite" id="SBAD_0000623901-mRNA-1"/>
    </source>
</evidence>
<reference evidence="4" key="1">
    <citation type="submission" date="2016-06" db="UniProtKB">
        <authorList>
            <consortium name="WormBaseParasite"/>
        </authorList>
    </citation>
    <scope>IDENTIFICATION</scope>
</reference>
<dbReference type="Proteomes" id="UP000270296">
    <property type="component" value="Unassembled WGS sequence"/>
</dbReference>